<dbReference type="InterPro" id="IPR013149">
    <property type="entry name" value="ADH-like_C"/>
</dbReference>
<proteinExistence type="predicted"/>
<dbReference type="InterPro" id="IPR011032">
    <property type="entry name" value="GroES-like_sf"/>
</dbReference>
<dbReference type="InterPro" id="IPR051603">
    <property type="entry name" value="Zinc-ADH_QOR/CCCR"/>
</dbReference>
<dbReference type="Pfam" id="PF08240">
    <property type="entry name" value="ADH_N"/>
    <property type="match status" value="1"/>
</dbReference>
<comment type="caution">
    <text evidence="3">The sequence shown here is derived from an EMBL/GenBank/DDBJ whole genome shotgun (WGS) entry which is preliminary data.</text>
</comment>
<name>A0A7C5LCN1_CALS0</name>
<dbReference type="SUPFAM" id="SSF51735">
    <property type="entry name" value="NAD(P)-binding Rossmann-fold domains"/>
    <property type="match status" value="1"/>
</dbReference>
<dbReference type="SUPFAM" id="SSF50129">
    <property type="entry name" value="GroES-like"/>
    <property type="match status" value="1"/>
</dbReference>
<dbReference type="InterPro" id="IPR036291">
    <property type="entry name" value="NAD(P)-bd_dom_sf"/>
</dbReference>
<evidence type="ECO:0000259" key="2">
    <source>
        <dbReference type="SMART" id="SM00829"/>
    </source>
</evidence>
<feature type="domain" description="Enoyl reductase (ER)" evidence="2">
    <location>
        <begin position="17"/>
        <end position="345"/>
    </location>
</feature>
<evidence type="ECO:0000256" key="1">
    <source>
        <dbReference type="ARBA" id="ARBA00022857"/>
    </source>
</evidence>
<dbReference type="Gene3D" id="3.90.180.10">
    <property type="entry name" value="Medium-chain alcohol dehydrogenases, catalytic domain"/>
    <property type="match status" value="1"/>
</dbReference>
<dbReference type="PANTHER" id="PTHR44154">
    <property type="entry name" value="QUINONE OXIDOREDUCTASE"/>
    <property type="match status" value="1"/>
</dbReference>
<dbReference type="AlphaFoldDB" id="A0A7C5LCN1"/>
<reference evidence="3" key="1">
    <citation type="journal article" date="2020" name="mSystems">
        <title>Genome- and Community-Level Interaction Insights into Carbon Utilization and Element Cycling Functions of Hydrothermarchaeota in Hydrothermal Sediment.</title>
        <authorList>
            <person name="Zhou Z."/>
            <person name="Liu Y."/>
            <person name="Xu W."/>
            <person name="Pan J."/>
            <person name="Luo Z.H."/>
            <person name="Li M."/>
        </authorList>
    </citation>
    <scope>NUCLEOTIDE SEQUENCE [LARGE SCALE GENOMIC DNA]</scope>
    <source>
        <strain evidence="3">SpSt-1056</strain>
    </source>
</reference>
<gene>
    <name evidence="3" type="ORF">ENM11_06485</name>
</gene>
<keyword evidence="1" id="KW-0521">NADP</keyword>
<accession>A0A7C5LCN1</accession>
<protein>
    <submittedName>
        <fullName evidence="3">Alcohol dehydrogenase</fullName>
    </submittedName>
</protein>
<dbReference type="InterPro" id="IPR013154">
    <property type="entry name" value="ADH-like_N"/>
</dbReference>
<dbReference type="GO" id="GO:0016491">
    <property type="term" value="F:oxidoreductase activity"/>
    <property type="evidence" value="ECO:0007669"/>
    <property type="project" value="InterPro"/>
</dbReference>
<dbReference type="InterPro" id="IPR020843">
    <property type="entry name" value="ER"/>
</dbReference>
<evidence type="ECO:0000313" key="3">
    <source>
        <dbReference type="EMBL" id="HHK68780.1"/>
    </source>
</evidence>
<dbReference type="EMBL" id="DRWN01000055">
    <property type="protein sequence ID" value="HHK68780.1"/>
    <property type="molecule type" value="Genomic_DNA"/>
</dbReference>
<dbReference type="Pfam" id="PF00107">
    <property type="entry name" value="ADH_zinc_N"/>
    <property type="match status" value="1"/>
</dbReference>
<organism evidence="3">
    <name type="scientific">Caldiarchaeum subterraneum</name>
    <dbReference type="NCBI Taxonomy" id="311458"/>
    <lineage>
        <taxon>Archaea</taxon>
        <taxon>Nitrososphaerota</taxon>
        <taxon>Candidatus Caldarchaeales</taxon>
        <taxon>Candidatus Caldarchaeaceae</taxon>
        <taxon>Candidatus Caldarchaeum</taxon>
    </lineage>
</organism>
<dbReference type="PANTHER" id="PTHR44154:SF1">
    <property type="entry name" value="QUINONE OXIDOREDUCTASE"/>
    <property type="match status" value="1"/>
</dbReference>
<dbReference type="SMART" id="SM00829">
    <property type="entry name" value="PKS_ER"/>
    <property type="match status" value="1"/>
</dbReference>
<sequence>MFLETLCMKAVVFEQPGPAEVLKYVEVAEKSPGRGEAVVRVHAAGMNRIDIWIRSGVYKVPLPRIIGAEAAGVVEEVGEDVANVSKGDSVVVNPAVTCGRCRFCIKGFDSLCENHRLLGLGADGTYAEKIVVPASNLYPIPNGLEMYEAASIMVTYMTVWHAAVTRAGITPGSTVLVVGAGSGVGVAAIQLCKLFGATIITTVGEDWKAEKAYKLGADYVVNRKKRKVSETVNEITKGLGVDMVIDHAGQAIWDETVKSLSPGGKLVFLGATTGENASVNIRYAYRRQLSLLGCYGWNKQEIPTVLQLFEKKLLKPVVDRTFPLKNAVEAHRLMESDSFFGKLVLIP</sequence>